<evidence type="ECO:0000313" key="3">
    <source>
        <dbReference type="WBParaSite" id="SCUD_0001544001-mRNA-1"/>
    </source>
</evidence>
<dbReference type="WBParaSite" id="SCUD_0001544001-mRNA-1">
    <property type="protein sequence ID" value="SCUD_0001544001-mRNA-1"/>
    <property type="gene ID" value="SCUD_0001544001"/>
</dbReference>
<proteinExistence type="predicted"/>
<dbReference type="AlphaFoldDB" id="A0A183KK76"/>
<dbReference type="Proteomes" id="UP000279833">
    <property type="component" value="Unassembled WGS sequence"/>
</dbReference>
<accession>A0A183KK76</accession>
<reference evidence="3" key="1">
    <citation type="submission" date="2016-06" db="UniProtKB">
        <authorList>
            <consortium name="WormBaseParasite"/>
        </authorList>
    </citation>
    <scope>IDENTIFICATION</scope>
</reference>
<evidence type="ECO:0000313" key="1">
    <source>
        <dbReference type="EMBL" id="VDP59235.1"/>
    </source>
</evidence>
<dbReference type="EMBL" id="UZAK01037618">
    <property type="protein sequence ID" value="VDP59235.1"/>
    <property type="molecule type" value="Genomic_DNA"/>
</dbReference>
<reference evidence="1 2" key="2">
    <citation type="submission" date="2018-11" db="EMBL/GenBank/DDBJ databases">
        <authorList>
            <consortium name="Pathogen Informatics"/>
        </authorList>
    </citation>
    <scope>NUCLEOTIDE SEQUENCE [LARGE SCALE GENOMIC DNA]</scope>
    <source>
        <strain evidence="1">Dakar</strain>
        <strain evidence="2">Dakar, Senegal</strain>
    </source>
</reference>
<gene>
    <name evidence="1" type="ORF">SCUD_LOCUS15437</name>
</gene>
<protein>
    <submittedName>
        <fullName evidence="1 3">Uncharacterized protein</fullName>
    </submittedName>
</protein>
<sequence>MAFKGRLAYGSRSESYMNQNYLGCINNRDVDLNRLRSLANQLLVMSGKTSDSATESVEDFLEVNISSRLQEIETIWSDITSLVQPMSLFHDPSRTIKG</sequence>
<keyword evidence="2" id="KW-1185">Reference proteome</keyword>
<organism evidence="3">
    <name type="scientific">Schistosoma curassoni</name>
    <dbReference type="NCBI Taxonomy" id="6186"/>
    <lineage>
        <taxon>Eukaryota</taxon>
        <taxon>Metazoa</taxon>
        <taxon>Spiralia</taxon>
        <taxon>Lophotrochozoa</taxon>
        <taxon>Platyhelminthes</taxon>
        <taxon>Trematoda</taxon>
        <taxon>Digenea</taxon>
        <taxon>Strigeidida</taxon>
        <taxon>Schistosomatoidea</taxon>
        <taxon>Schistosomatidae</taxon>
        <taxon>Schistosoma</taxon>
    </lineage>
</organism>
<name>A0A183KK76_9TREM</name>
<evidence type="ECO:0000313" key="2">
    <source>
        <dbReference type="Proteomes" id="UP000279833"/>
    </source>
</evidence>